<dbReference type="SMART" id="SM00420">
    <property type="entry name" value="HTH_DEOR"/>
    <property type="match status" value="1"/>
</dbReference>
<proteinExistence type="predicted"/>
<dbReference type="Proteomes" id="UP000005324">
    <property type="component" value="Unassembled WGS sequence"/>
</dbReference>
<dbReference type="PANTHER" id="PTHR30363:SF58">
    <property type="entry name" value="REGULATORY PROTEIN, DEOR FAMILY"/>
    <property type="match status" value="1"/>
</dbReference>
<dbReference type="EMBL" id="ADVL01000229">
    <property type="protein sequence ID" value="EFH12405.1"/>
    <property type="molecule type" value="Genomic_DNA"/>
</dbReference>
<organism evidence="5 6">
    <name type="scientific">Pseudoroseomonas cervicalis ATCC 49957</name>
    <dbReference type="NCBI Taxonomy" id="525371"/>
    <lineage>
        <taxon>Bacteria</taxon>
        <taxon>Pseudomonadati</taxon>
        <taxon>Pseudomonadota</taxon>
        <taxon>Alphaproteobacteria</taxon>
        <taxon>Acetobacterales</taxon>
        <taxon>Roseomonadaceae</taxon>
        <taxon>Roseomonas</taxon>
    </lineage>
</organism>
<evidence type="ECO:0000256" key="3">
    <source>
        <dbReference type="ARBA" id="ARBA00023163"/>
    </source>
</evidence>
<dbReference type="OrthoDB" id="5685843at2"/>
<dbReference type="InterPro" id="IPR037171">
    <property type="entry name" value="NagB/RpiA_transferase-like"/>
</dbReference>
<accession>D5RJW6</accession>
<dbReference type="InterPro" id="IPR050313">
    <property type="entry name" value="Carb_Metab_HTH_regulators"/>
</dbReference>
<dbReference type="Pfam" id="PF08220">
    <property type="entry name" value="HTH_DeoR"/>
    <property type="match status" value="1"/>
</dbReference>
<dbReference type="SUPFAM" id="SSF46785">
    <property type="entry name" value="Winged helix' DNA-binding domain"/>
    <property type="match status" value="1"/>
</dbReference>
<sequence>MIPAERQNLIVARLSGRGVLSIAELTELLGVSHMTVRRDIQQLEREGRVMSVAGGISLPERISFEPSHSAKAAMAHAEKVAIGRLALEVAPPAPGAVVYLDAGTTTLELARHLAARDDIAVVTNDFVIAALLTRESRCRLYHTGGQVERENESCVGDPAAEAIRRFNFDIAFISTSSFGLRGVSTPSENKVAVKRAIAQSASRSLLVTDSSKYGRIGTFNAVPLEALSAIVTDSGLPEDVRLAIRQRGVALHIATAEPALAQGETAA</sequence>
<keyword evidence="2" id="KW-0238">DNA-binding</keyword>
<dbReference type="InterPro" id="IPR014036">
    <property type="entry name" value="DeoR-like_C"/>
</dbReference>
<dbReference type="SUPFAM" id="SSF100950">
    <property type="entry name" value="NagB/RpiA/CoA transferase-like"/>
    <property type="match status" value="1"/>
</dbReference>
<protein>
    <submittedName>
        <fullName evidence="5">Transcriptional regulator, DeoR family</fullName>
    </submittedName>
</protein>
<dbReference type="InterPro" id="IPR001034">
    <property type="entry name" value="DeoR_HTH"/>
</dbReference>
<comment type="caution">
    <text evidence="5">The sequence shown here is derived from an EMBL/GenBank/DDBJ whole genome shotgun (WGS) entry which is preliminary data.</text>
</comment>
<dbReference type="Pfam" id="PF00455">
    <property type="entry name" value="DeoRC"/>
    <property type="match status" value="1"/>
</dbReference>
<evidence type="ECO:0000259" key="4">
    <source>
        <dbReference type="PROSITE" id="PS51000"/>
    </source>
</evidence>
<dbReference type="SMART" id="SM01134">
    <property type="entry name" value="DeoRC"/>
    <property type="match status" value="1"/>
</dbReference>
<dbReference type="PROSITE" id="PS51000">
    <property type="entry name" value="HTH_DEOR_2"/>
    <property type="match status" value="1"/>
</dbReference>
<dbReference type="GO" id="GO:0003700">
    <property type="term" value="F:DNA-binding transcription factor activity"/>
    <property type="evidence" value="ECO:0007669"/>
    <property type="project" value="InterPro"/>
</dbReference>
<reference evidence="5 6" key="1">
    <citation type="submission" date="2010-04" db="EMBL/GenBank/DDBJ databases">
        <authorList>
            <person name="Qin X."/>
            <person name="Bachman B."/>
            <person name="Battles P."/>
            <person name="Bell A."/>
            <person name="Bess C."/>
            <person name="Bickham C."/>
            <person name="Chaboub L."/>
            <person name="Chen D."/>
            <person name="Coyle M."/>
            <person name="Deiros D.R."/>
            <person name="Dinh H."/>
            <person name="Forbes L."/>
            <person name="Fowler G."/>
            <person name="Francisco L."/>
            <person name="Fu Q."/>
            <person name="Gubbala S."/>
            <person name="Hale W."/>
            <person name="Han Y."/>
            <person name="Hemphill L."/>
            <person name="Highlander S.K."/>
            <person name="Hirani K."/>
            <person name="Hogues M."/>
            <person name="Jackson L."/>
            <person name="Jakkamsetti A."/>
            <person name="Javaid M."/>
            <person name="Jiang H."/>
            <person name="Korchina V."/>
            <person name="Kovar C."/>
            <person name="Lara F."/>
            <person name="Lee S."/>
            <person name="Mata R."/>
            <person name="Mathew T."/>
            <person name="Moen C."/>
            <person name="Morales K."/>
            <person name="Munidasa M."/>
            <person name="Nazareth L."/>
            <person name="Ngo R."/>
            <person name="Nguyen L."/>
            <person name="Okwuonu G."/>
            <person name="Ongeri F."/>
            <person name="Patil S."/>
            <person name="Petrosino J."/>
            <person name="Pham C."/>
            <person name="Pham P."/>
            <person name="Pu L.-L."/>
            <person name="Puazo M."/>
            <person name="Raj R."/>
            <person name="Reid J."/>
            <person name="Rouhana J."/>
            <person name="Saada N."/>
            <person name="Shang Y."/>
            <person name="Simmons D."/>
            <person name="Thornton R."/>
            <person name="Warren J."/>
            <person name="Weissenberger G."/>
            <person name="Zhang J."/>
            <person name="Zhang L."/>
            <person name="Zhou C."/>
            <person name="Zhu D."/>
            <person name="Muzny D."/>
            <person name="Worley K."/>
            <person name="Gibbs R."/>
        </authorList>
    </citation>
    <scope>NUCLEOTIDE SEQUENCE [LARGE SCALE GENOMIC DNA]</scope>
    <source>
        <strain evidence="5 6">ATCC 49957</strain>
    </source>
</reference>
<dbReference type="InterPro" id="IPR036390">
    <property type="entry name" value="WH_DNA-bd_sf"/>
</dbReference>
<dbReference type="PANTHER" id="PTHR30363">
    <property type="entry name" value="HTH-TYPE TRANSCRIPTIONAL REGULATOR SRLR-RELATED"/>
    <property type="match status" value="1"/>
</dbReference>
<gene>
    <name evidence="5" type="ORF">HMPREF0731_1376</name>
</gene>
<dbReference type="InterPro" id="IPR036388">
    <property type="entry name" value="WH-like_DNA-bd_sf"/>
</dbReference>
<dbReference type="HOGENOM" id="CLU_060699_1_4_5"/>
<evidence type="ECO:0000313" key="6">
    <source>
        <dbReference type="Proteomes" id="UP000005324"/>
    </source>
</evidence>
<dbReference type="PROSITE" id="PS00894">
    <property type="entry name" value="HTH_DEOR_1"/>
    <property type="match status" value="1"/>
</dbReference>
<dbReference type="InterPro" id="IPR018356">
    <property type="entry name" value="Tscrpt_reg_HTH_DeoR_CS"/>
</dbReference>
<evidence type="ECO:0000313" key="5">
    <source>
        <dbReference type="EMBL" id="EFH12405.1"/>
    </source>
</evidence>
<keyword evidence="1" id="KW-0805">Transcription regulation</keyword>
<dbReference type="GO" id="GO:0003677">
    <property type="term" value="F:DNA binding"/>
    <property type="evidence" value="ECO:0007669"/>
    <property type="project" value="UniProtKB-KW"/>
</dbReference>
<dbReference type="PRINTS" id="PR00037">
    <property type="entry name" value="HTHLACR"/>
</dbReference>
<dbReference type="Gene3D" id="1.10.10.10">
    <property type="entry name" value="Winged helix-like DNA-binding domain superfamily/Winged helix DNA-binding domain"/>
    <property type="match status" value="1"/>
</dbReference>
<dbReference type="AlphaFoldDB" id="D5RJW6"/>
<keyword evidence="6" id="KW-1185">Reference proteome</keyword>
<dbReference type="RefSeq" id="WP_007005225.1">
    <property type="nucleotide sequence ID" value="NZ_GG770781.1"/>
</dbReference>
<evidence type="ECO:0000256" key="2">
    <source>
        <dbReference type="ARBA" id="ARBA00023125"/>
    </source>
</evidence>
<keyword evidence="3" id="KW-0804">Transcription</keyword>
<name>D5RJW6_9PROT</name>
<feature type="domain" description="HTH deoR-type" evidence="4">
    <location>
        <begin position="3"/>
        <end position="58"/>
    </location>
</feature>
<evidence type="ECO:0000256" key="1">
    <source>
        <dbReference type="ARBA" id="ARBA00023015"/>
    </source>
</evidence>